<feature type="domain" description="Arginosuccinate synthase-like N-terminal" evidence="10">
    <location>
        <begin position="6"/>
        <end position="167"/>
    </location>
</feature>
<dbReference type="NCBIfam" id="NF001770">
    <property type="entry name" value="PRK00509.1"/>
    <property type="match status" value="1"/>
</dbReference>
<comment type="pathway">
    <text evidence="1 9">Amino-acid biosynthesis; L-arginine biosynthesis; L-arginine from L-ornithine and carbamoyl phosphate: step 2/3.</text>
</comment>
<dbReference type="AlphaFoldDB" id="A0A537LJC1"/>
<evidence type="ECO:0000256" key="5">
    <source>
        <dbReference type="ARBA" id="ARBA00022598"/>
    </source>
</evidence>
<proteinExistence type="inferred from homology"/>
<feature type="domain" description="Arginosuccinate synthase C-terminal" evidence="11">
    <location>
        <begin position="176"/>
        <end position="393"/>
    </location>
</feature>
<dbReference type="FunFam" id="3.90.1260.10:FF:000007">
    <property type="entry name" value="Argininosuccinate synthase"/>
    <property type="match status" value="1"/>
</dbReference>
<dbReference type="InterPro" id="IPR018223">
    <property type="entry name" value="Arginosuc_synth_CS"/>
</dbReference>
<dbReference type="GO" id="GO:0005737">
    <property type="term" value="C:cytoplasm"/>
    <property type="evidence" value="ECO:0007669"/>
    <property type="project" value="UniProtKB-SubCell"/>
</dbReference>
<dbReference type="Pfam" id="PF00764">
    <property type="entry name" value="Arginosuc_synth"/>
    <property type="match status" value="1"/>
</dbReference>
<dbReference type="SUPFAM" id="SSF52402">
    <property type="entry name" value="Adenine nucleotide alpha hydrolases-like"/>
    <property type="match status" value="1"/>
</dbReference>
<dbReference type="GO" id="GO:0000050">
    <property type="term" value="P:urea cycle"/>
    <property type="evidence" value="ECO:0007669"/>
    <property type="project" value="TreeGrafter"/>
</dbReference>
<feature type="binding site" evidence="9">
    <location>
        <position position="177"/>
    </location>
    <ligand>
        <name>L-citrulline</name>
        <dbReference type="ChEBI" id="CHEBI:57743"/>
    </ligand>
</feature>
<comment type="subunit">
    <text evidence="2 9">Homotetramer.</text>
</comment>
<name>A0A537LJC1_9BACT</name>
<dbReference type="CDD" id="cd01999">
    <property type="entry name" value="ASS"/>
    <property type="match status" value="1"/>
</dbReference>
<evidence type="ECO:0000256" key="9">
    <source>
        <dbReference type="HAMAP-Rule" id="MF_00005"/>
    </source>
</evidence>
<feature type="binding site" evidence="9">
    <location>
        <position position="118"/>
    </location>
    <ligand>
        <name>ATP</name>
        <dbReference type="ChEBI" id="CHEBI:30616"/>
    </ligand>
</feature>
<evidence type="ECO:0000259" key="11">
    <source>
        <dbReference type="Pfam" id="PF20979"/>
    </source>
</evidence>
<dbReference type="EMBL" id="VBAJ01000125">
    <property type="protein sequence ID" value="TMJ08103.1"/>
    <property type="molecule type" value="Genomic_DNA"/>
</dbReference>
<dbReference type="Gene3D" id="1.20.5.470">
    <property type="entry name" value="Single helix bin"/>
    <property type="match status" value="1"/>
</dbReference>
<protein>
    <recommendedName>
        <fullName evidence="3 9">Argininosuccinate synthase</fullName>
        <ecNumber evidence="3 9">6.3.4.5</ecNumber>
    </recommendedName>
    <alternativeName>
        <fullName evidence="9">Citrulline--aspartate ligase</fullName>
    </alternativeName>
</protein>
<dbReference type="InterPro" id="IPR023434">
    <property type="entry name" value="Arginosuc_synth_type_1_subfam"/>
</dbReference>
<dbReference type="InterPro" id="IPR001518">
    <property type="entry name" value="Arginosuc_synth"/>
</dbReference>
<dbReference type="Gene3D" id="3.90.1260.10">
    <property type="entry name" value="Argininosuccinate synthetase, chain A, domain 2"/>
    <property type="match status" value="1"/>
</dbReference>
<accession>A0A537LJC1</accession>
<keyword evidence="9" id="KW-0963">Cytoplasm</keyword>
<dbReference type="Pfam" id="PF20979">
    <property type="entry name" value="Arginosuc_syn_C"/>
    <property type="match status" value="1"/>
</dbReference>
<dbReference type="PROSITE" id="PS00564">
    <property type="entry name" value="ARGININOSUCCIN_SYN_1"/>
    <property type="match status" value="1"/>
</dbReference>
<feature type="binding site" evidence="9">
    <location>
        <position position="186"/>
    </location>
    <ligand>
        <name>L-citrulline</name>
        <dbReference type="ChEBI" id="CHEBI:57743"/>
    </ligand>
</feature>
<dbReference type="InterPro" id="IPR024074">
    <property type="entry name" value="AS_cat/multimer_dom_body"/>
</dbReference>
<organism evidence="12 13">
    <name type="scientific">Candidatus Segetimicrobium genomatis</name>
    <dbReference type="NCBI Taxonomy" id="2569760"/>
    <lineage>
        <taxon>Bacteria</taxon>
        <taxon>Bacillati</taxon>
        <taxon>Candidatus Sysuimicrobiota</taxon>
        <taxon>Candidatus Sysuimicrobiia</taxon>
        <taxon>Candidatus Sysuimicrobiales</taxon>
        <taxon>Candidatus Segetimicrobiaceae</taxon>
        <taxon>Candidatus Segetimicrobium</taxon>
    </lineage>
</organism>
<dbReference type="PROSITE" id="PS00565">
    <property type="entry name" value="ARGININOSUCCIN_SYN_2"/>
    <property type="match status" value="1"/>
</dbReference>
<feature type="binding site" evidence="9">
    <location>
        <position position="124"/>
    </location>
    <ligand>
        <name>L-citrulline</name>
        <dbReference type="ChEBI" id="CHEBI:57743"/>
    </ligand>
</feature>
<keyword evidence="5 9" id="KW-0436">Ligase</keyword>
<evidence type="ECO:0000256" key="2">
    <source>
        <dbReference type="ARBA" id="ARBA00011881"/>
    </source>
</evidence>
<evidence type="ECO:0000259" key="10">
    <source>
        <dbReference type="Pfam" id="PF00764"/>
    </source>
</evidence>
<dbReference type="EC" id="6.3.4.5" evidence="3 9"/>
<evidence type="ECO:0000256" key="6">
    <source>
        <dbReference type="ARBA" id="ARBA00022605"/>
    </source>
</evidence>
<dbReference type="PANTHER" id="PTHR11587">
    <property type="entry name" value="ARGININOSUCCINATE SYNTHASE"/>
    <property type="match status" value="1"/>
</dbReference>
<keyword evidence="7 9" id="KW-0547">Nucleotide-binding</keyword>
<evidence type="ECO:0000256" key="4">
    <source>
        <dbReference type="ARBA" id="ARBA00022571"/>
    </source>
</evidence>
<evidence type="ECO:0000313" key="12">
    <source>
        <dbReference type="EMBL" id="TMJ08103.1"/>
    </source>
</evidence>
<dbReference type="GO" id="GO:0000053">
    <property type="term" value="P:argininosuccinate metabolic process"/>
    <property type="evidence" value="ECO:0007669"/>
    <property type="project" value="TreeGrafter"/>
</dbReference>
<feature type="binding site" evidence="9">
    <location>
        <position position="128"/>
    </location>
    <ligand>
        <name>L-citrulline</name>
        <dbReference type="ChEBI" id="CHEBI:57743"/>
    </ligand>
</feature>
<feature type="binding site" evidence="9">
    <location>
        <begin position="10"/>
        <end position="18"/>
    </location>
    <ligand>
        <name>ATP</name>
        <dbReference type="ChEBI" id="CHEBI:30616"/>
    </ligand>
</feature>
<comment type="caution">
    <text evidence="12">The sequence shown here is derived from an EMBL/GenBank/DDBJ whole genome shotgun (WGS) entry which is preliminary data.</text>
</comment>
<dbReference type="Gene3D" id="3.40.50.620">
    <property type="entry name" value="HUPs"/>
    <property type="match status" value="1"/>
</dbReference>
<keyword evidence="4 9" id="KW-0055">Arginine biosynthesis</keyword>
<feature type="binding site" evidence="9">
    <location>
        <position position="125"/>
    </location>
    <ligand>
        <name>L-aspartate</name>
        <dbReference type="ChEBI" id="CHEBI:29991"/>
    </ligand>
</feature>
<dbReference type="FunFam" id="3.40.50.620:FF:000019">
    <property type="entry name" value="Argininosuccinate synthase"/>
    <property type="match status" value="1"/>
</dbReference>
<feature type="binding site" evidence="9">
    <location>
        <position position="274"/>
    </location>
    <ligand>
        <name>L-citrulline</name>
        <dbReference type="ChEBI" id="CHEBI:57743"/>
    </ligand>
</feature>
<evidence type="ECO:0000256" key="1">
    <source>
        <dbReference type="ARBA" id="ARBA00004967"/>
    </source>
</evidence>
<reference evidence="12 13" key="1">
    <citation type="journal article" date="2019" name="Nat. Microbiol.">
        <title>Mediterranean grassland soil C-N compound turnover is dependent on rainfall and depth, and is mediated by genomically divergent microorganisms.</title>
        <authorList>
            <person name="Diamond S."/>
            <person name="Andeer P.F."/>
            <person name="Li Z."/>
            <person name="Crits-Christoph A."/>
            <person name="Burstein D."/>
            <person name="Anantharaman K."/>
            <person name="Lane K.R."/>
            <person name="Thomas B.C."/>
            <person name="Pan C."/>
            <person name="Northen T.R."/>
            <person name="Banfield J.F."/>
        </authorList>
    </citation>
    <scope>NUCLEOTIDE SEQUENCE [LARGE SCALE GENOMIC DNA]</scope>
    <source>
        <strain evidence="12">NP_2</strain>
    </source>
</reference>
<comment type="subcellular location">
    <subcellularLocation>
        <location evidence="9">Cytoplasm</location>
    </subcellularLocation>
</comment>
<dbReference type="PANTHER" id="PTHR11587:SF2">
    <property type="entry name" value="ARGININOSUCCINATE SYNTHASE"/>
    <property type="match status" value="1"/>
</dbReference>
<dbReference type="SUPFAM" id="SSF69864">
    <property type="entry name" value="Argininosuccinate synthetase, C-terminal domain"/>
    <property type="match status" value="1"/>
</dbReference>
<dbReference type="InterPro" id="IPR048268">
    <property type="entry name" value="Arginosuc_syn_C"/>
</dbReference>
<evidence type="ECO:0000256" key="3">
    <source>
        <dbReference type="ARBA" id="ARBA00012286"/>
    </source>
</evidence>
<dbReference type="InterPro" id="IPR048267">
    <property type="entry name" value="Arginosuc_syn_N"/>
</dbReference>
<feature type="binding site" evidence="9">
    <location>
        <position position="37"/>
    </location>
    <ligand>
        <name>ATP</name>
        <dbReference type="ChEBI" id="CHEBI:30616"/>
    </ligand>
</feature>
<dbReference type="GO" id="GO:0006526">
    <property type="term" value="P:L-arginine biosynthetic process"/>
    <property type="evidence" value="ECO:0007669"/>
    <property type="project" value="UniProtKB-UniRule"/>
</dbReference>
<comment type="similarity">
    <text evidence="9">Belongs to the argininosuccinate synthase family. Type 1 subfamily.</text>
</comment>
<dbReference type="HAMAP" id="MF_00005">
    <property type="entry name" value="Arg_succ_synth_type1"/>
    <property type="match status" value="1"/>
</dbReference>
<sequence length="411" mass="45061">MSAPRKVILAYSGGLDTSVIIPWLKETYGSAVIAVIADVGQPEDFDALRRKALASGADAAEVVDAKAEFATEYLFPALRADAVYEGQYLLGTALARPLIARVQVEVALAERADALAHGCTGKGNDQVRFELAYQALAPHLRVIAPWREWSLRSREDEIEYAAAHGIPVPATREKPYSVDQNLWHRSAEAGVLEDPWQEPPQDVYALTRSPGAAPDDPAYVEIAFERGVPTALDGTATNPVTLIQTLNRLGGQHGVGRVDMVENRLVGIKVRGVYETPGGTILALAHRDLESITIDRDTQHYVALIAPRYAELVYNGLWFSPLRHAFDAFVDAAQHTVTGTVRVKLFKGTCTVVGRTSPHALYRQDLATFGEDAVYDQQDAGGFIHLWGLPTRVFAQMNPQQIRRGLRHPVK</sequence>
<keyword evidence="8 9" id="KW-0067">ATP-binding</keyword>
<evidence type="ECO:0000256" key="8">
    <source>
        <dbReference type="ARBA" id="ARBA00022840"/>
    </source>
</evidence>
<gene>
    <name evidence="9" type="primary">argG</name>
    <name evidence="12" type="ORF">E6G99_05075</name>
</gene>
<dbReference type="GO" id="GO:0004055">
    <property type="term" value="F:argininosuccinate synthase activity"/>
    <property type="evidence" value="ECO:0007669"/>
    <property type="project" value="UniProtKB-UniRule"/>
</dbReference>
<dbReference type="Proteomes" id="UP000318661">
    <property type="component" value="Unassembled WGS sequence"/>
</dbReference>
<keyword evidence="6 9" id="KW-0028">Amino-acid biosynthesis</keyword>
<evidence type="ECO:0000256" key="7">
    <source>
        <dbReference type="ARBA" id="ARBA00022741"/>
    </source>
</evidence>
<evidence type="ECO:0000313" key="13">
    <source>
        <dbReference type="Proteomes" id="UP000318661"/>
    </source>
</evidence>
<comment type="catalytic activity">
    <reaction evidence="9">
        <text>L-citrulline + L-aspartate + ATP = 2-(N(omega)-L-arginino)succinate + AMP + diphosphate + H(+)</text>
        <dbReference type="Rhea" id="RHEA:10932"/>
        <dbReference type="ChEBI" id="CHEBI:15378"/>
        <dbReference type="ChEBI" id="CHEBI:29991"/>
        <dbReference type="ChEBI" id="CHEBI:30616"/>
        <dbReference type="ChEBI" id="CHEBI:33019"/>
        <dbReference type="ChEBI" id="CHEBI:57472"/>
        <dbReference type="ChEBI" id="CHEBI:57743"/>
        <dbReference type="ChEBI" id="CHEBI:456215"/>
        <dbReference type="EC" id="6.3.4.5"/>
    </reaction>
</comment>
<dbReference type="UniPathway" id="UPA00068">
    <property type="reaction ID" value="UER00113"/>
</dbReference>
<feature type="binding site" evidence="9">
    <location>
        <position position="88"/>
    </location>
    <ligand>
        <name>L-citrulline</name>
        <dbReference type="ChEBI" id="CHEBI:57743"/>
    </ligand>
</feature>
<feature type="binding site" evidence="9">
    <location>
        <position position="262"/>
    </location>
    <ligand>
        <name>L-citrulline</name>
        <dbReference type="ChEBI" id="CHEBI:57743"/>
    </ligand>
</feature>
<feature type="binding site" evidence="9">
    <location>
        <position position="124"/>
    </location>
    <ligand>
        <name>L-aspartate</name>
        <dbReference type="ChEBI" id="CHEBI:29991"/>
    </ligand>
</feature>
<feature type="binding site" evidence="9">
    <location>
        <position position="120"/>
    </location>
    <ligand>
        <name>L-aspartate</name>
        <dbReference type="ChEBI" id="CHEBI:29991"/>
    </ligand>
</feature>
<dbReference type="GO" id="GO:0005524">
    <property type="term" value="F:ATP binding"/>
    <property type="evidence" value="ECO:0007669"/>
    <property type="project" value="UniProtKB-UniRule"/>
</dbReference>
<comment type="caution">
    <text evidence="9">Lacks conserved residue(s) required for the propagation of feature annotation.</text>
</comment>
<dbReference type="NCBIfam" id="TIGR00032">
    <property type="entry name" value="argG"/>
    <property type="match status" value="1"/>
</dbReference>
<dbReference type="InterPro" id="IPR014729">
    <property type="entry name" value="Rossmann-like_a/b/a_fold"/>
</dbReference>